<evidence type="ECO:0000313" key="2">
    <source>
        <dbReference type="Proteomes" id="UP000789366"/>
    </source>
</evidence>
<comment type="caution">
    <text evidence="1">The sequence shown here is derived from an EMBL/GenBank/DDBJ whole genome shotgun (WGS) entry which is preliminary data.</text>
</comment>
<gene>
    <name evidence="1" type="ORF">SPELUC_LOCUS110</name>
</gene>
<evidence type="ECO:0000313" key="1">
    <source>
        <dbReference type="EMBL" id="CAG8440133.1"/>
    </source>
</evidence>
<accession>A0ACA9JWP1</accession>
<proteinExistence type="predicted"/>
<dbReference type="EMBL" id="CAJVPW010000030">
    <property type="protein sequence ID" value="CAG8440133.1"/>
    <property type="molecule type" value="Genomic_DNA"/>
</dbReference>
<name>A0ACA9JWP1_9GLOM</name>
<protein>
    <submittedName>
        <fullName evidence="1">5900_t:CDS:1</fullName>
    </submittedName>
</protein>
<organism evidence="1 2">
    <name type="scientific">Cetraspora pellucida</name>
    <dbReference type="NCBI Taxonomy" id="1433469"/>
    <lineage>
        <taxon>Eukaryota</taxon>
        <taxon>Fungi</taxon>
        <taxon>Fungi incertae sedis</taxon>
        <taxon>Mucoromycota</taxon>
        <taxon>Glomeromycotina</taxon>
        <taxon>Glomeromycetes</taxon>
        <taxon>Diversisporales</taxon>
        <taxon>Gigasporaceae</taxon>
        <taxon>Cetraspora</taxon>
    </lineage>
</organism>
<keyword evidence="2" id="KW-1185">Reference proteome</keyword>
<dbReference type="Proteomes" id="UP000789366">
    <property type="component" value="Unassembled WGS sequence"/>
</dbReference>
<reference evidence="1" key="1">
    <citation type="submission" date="2021-06" db="EMBL/GenBank/DDBJ databases">
        <authorList>
            <person name="Kallberg Y."/>
            <person name="Tangrot J."/>
            <person name="Rosling A."/>
        </authorList>
    </citation>
    <scope>NUCLEOTIDE SEQUENCE</scope>
    <source>
        <strain evidence="1">28 12/20/2015</strain>
    </source>
</reference>
<sequence length="635" mass="73589">MAVAKFYEDLSNDFSQFLDESDDYDVVIQAGEKSDFKEFNVHSNILRARSPYFKTALSSRWAIRKDGVIVFKKPNISPVVFFLILRYIYTGVLDLTNQSGFNILALLVASDELILNKLVDYVQKHIIDKESAWLQKNLVVVLHTVFKLQSCKTIQDDIMKTICKDPKPFFELKEFQNLDKDIFLQLVMRNDLNFDEIDIWKYLVKWGTTQSVTSRGRSKAGVTNWKDNDFASFKMSLDPFIPYIRFHEISRTDFYHHVRPYKKAIPENLYEDLVAYLMADVNPKISKLPSRYGSIKIDSIIIERDNAMVITNWIERRETFVMKPFYEFTLTYRATRDGFDYNKFIINNCAVPVLALIKISNSEKIIGGYNPLGWRNKSEYGYNYNRHYYARYECATNDSFIFCFENVKGSKAKILSRVNTPSYAIYSNDGNWMNFGGSDLIVNGQNGSCTQSYYEKMILDTDNFEVEELETFIHSRNILVHDGTMMIADFGISKEWKNQIVTTKGDTGPGVPQYMDPKYLADHKPNIQEAFDILQHLISGESIDEPGDEPGDEPECQEIQSSITELPPLNSYETRLRIMNQLNHQYLMVHIFEAIYEWKTNLTRTGVLAIAGITTNQLENPVFPFQLMNMRSSRS</sequence>